<keyword evidence="5" id="KW-1185">Reference proteome</keyword>
<dbReference type="InterPro" id="IPR036291">
    <property type="entry name" value="NAD(P)-bd_dom_sf"/>
</dbReference>
<dbReference type="Proteomes" id="UP000078343">
    <property type="component" value="Unassembled WGS sequence"/>
</dbReference>
<dbReference type="OrthoDB" id="1669814at2759"/>
<protein>
    <submittedName>
        <fullName evidence="4">Uncharacterized protein</fullName>
    </submittedName>
</protein>
<evidence type="ECO:0000256" key="2">
    <source>
        <dbReference type="ARBA" id="ARBA00022857"/>
    </source>
</evidence>
<comment type="similarity">
    <text evidence="1">Belongs to the short-chain dehydrogenases/reductases (SDR) family.</text>
</comment>
<dbReference type="EMBL" id="LVYI01000003">
    <property type="protein sequence ID" value="OAP61752.1"/>
    <property type="molecule type" value="Genomic_DNA"/>
</dbReference>
<dbReference type="RefSeq" id="XP_018695119.1">
    <property type="nucleotide sequence ID" value="XM_018835469.1"/>
</dbReference>
<reference evidence="4 5" key="1">
    <citation type="submission" date="2016-04" db="EMBL/GenBank/DDBJ databases">
        <title>Draft genome of Fonsecaea erecta CBS 125763.</title>
        <authorList>
            <person name="Weiss V.A."/>
            <person name="Vicente V.A."/>
            <person name="Raittz R.T."/>
            <person name="Moreno L.F."/>
            <person name="De Souza E.M."/>
            <person name="Pedrosa F.O."/>
            <person name="Steffens M.B."/>
            <person name="Faoro H."/>
            <person name="Tadra-Sfeir M.Z."/>
            <person name="Najafzadeh M.J."/>
            <person name="Felipe M.S."/>
            <person name="Teixeira M."/>
            <person name="Sun J."/>
            <person name="Xi L."/>
            <person name="Gomes R."/>
            <person name="De Azevedo C.M."/>
            <person name="Salgado C.G."/>
            <person name="Da Silva M.B."/>
            <person name="Nascimento M.F."/>
            <person name="Queiroz-Telles F."/>
            <person name="Attili D.S."/>
            <person name="Gorbushina A."/>
        </authorList>
    </citation>
    <scope>NUCLEOTIDE SEQUENCE [LARGE SCALE GENOMIC DNA]</scope>
    <source>
        <strain evidence="4 5">CBS 125763</strain>
    </source>
</reference>
<dbReference type="SUPFAM" id="SSF51735">
    <property type="entry name" value="NAD(P)-binding Rossmann-fold domains"/>
    <property type="match status" value="1"/>
</dbReference>
<evidence type="ECO:0000313" key="4">
    <source>
        <dbReference type="EMBL" id="OAP61752.1"/>
    </source>
</evidence>
<dbReference type="GeneID" id="30008124"/>
<dbReference type="PANTHER" id="PTHR24321">
    <property type="entry name" value="DEHYDROGENASES, SHORT CHAIN"/>
    <property type="match status" value="1"/>
</dbReference>
<dbReference type="PANTHER" id="PTHR24321:SF8">
    <property type="entry name" value="ESTRADIOL 17-BETA-DEHYDROGENASE 8-RELATED"/>
    <property type="match status" value="1"/>
</dbReference>
<sequence length="250" mass="26050">MAAFKGKVFAVTGAASGIGLATVCLLYSRGASLAISDIQGDAVQQVADSIHPSRISDDQEVVASTVDVTKSDEVNSWIQDVLRRFGRLDGAANIAGVETHGIPFSETTDESWEFVMGVNATGVFKCLRAELPHIQSGGAVVNVASIVALMGVPEMVSYSASKHAVVGITKSAAKEYGSKGIRVNAVAPGLVATPMLQNMRASGMTLPNSHLPLSRDADPKEIATVIAFLLGEDSSYMTGHVALIDGGYLS</sequence>
<dbReference type="STRING" id="1367422.A0A178ZQ31"/>
<dbReference type="PRINTS" id="PR00080">
    <property type="entry name" value="SDRFAMILY"/>
</dbReference>
<proteinExistence type="inferred from homology"/>
<organism evidence="4 5">
    <name type="scientific">Fonsecaea erecta</name>
    <dbReference type="NCBI Taxonomy" id="1367422"/>
    <lineage>
        <taxon>Eukaryota</taxon>
        <taxon>Fungi</taxon>
        <taxon>Dikarya</taxon>
        <taxon>Ascomycota</taxon>
        <taxon>Pezizomycotina</taxon>
        <taxon>Eurotiomycetes</taxon>
        <taxon>Chaetothyriomycetidae</taxon>
        <taxon>Chaetothyriales</taxon>
        <taxon>Herpotrichiellaceae</taxon>
        <taxon>Fonsecaea</taxon>
    </lineage>
</organism>
<dbReference type="GO" id="GO:0016491">
    <property type="term" value="F:oxidoreductase activity"/>
    <property type="evidence" value="ECO:0007669"/>
    <property type="project" value="UniProtKB-KW"/>
</dbReference>
<gene>
    <name evidence="4" type="ORF">AYL99_03955</name>
</gene>
<dbReference type="PROSITE" id="PS00061">
    <property type="entry name" value="ADH_SHORT"/>
    <property type="match status" value="1"/>
</dbReference>
<accession>A0A178ZQ31</accession>
<dbReference type="PRINTS" id="PR00081">
    <property type="entry name" value="GDHRDH"/>
</dbReference>
<evidence type="ECO:0000313" key="5">
    <source>
        <dbReference type="Proteomes" id="UP000078343"/>
    </source>
</evidence>
<name>A0A178ZQ31_9EURO</name>
<dbReference type="InterPro" id="IPR020904">
    <property type="entry name" value="Sc_DH/Rdtase_CS"/>
</dbReference>
<dbReference type="Pfam" id="PF13561">
    <property type="entry name" value="adh_short_C2"/>
    <property type="match status" value="1"/>
</dbReference>
<dbReference type="FunFam" id="3.40.50.720:FF:000084">
    <property type="entry name" value="Short-chain dehydrogenase reductase"/>
    <property type="match status" value="1"/>
</dbReference>
<keyword evidence="2" id="KW-0521">NADP</keyword>
<evidence type="ECO:0000256" key="3">
    <source>
        <dbReference type="ARBA" id="ARBA00023002"/>
    </source>
</evidence>
<keyword evidence="3" id="KW-0560">Oxidoreductase</keyword>
<dbReference type="CDD" id="cd05233">
    <property type="entry name" value="SDR_c"/>
    <property type="match status" value="1"/>
</dbReference>
<dbReference type="InterPro" id="IPR002347">
    <property type="entry name" value="SDR_fam"/>
</dbReference>
<dbReference type="AlphaFoldDB" id="A0A178ZQ31"/>
<dbReference type="Gene3D" id="3.40.50.720">
    <property type="entry name" value="NAD(P)-binding Rossmann-like Domain"/>
    <property type="match status" value="1"/>
</dbReference>
<evidence type="ECO:0000256" key="1">
    <source>
        <dbReference type="ARBA" id="ARBA00006484"/>
    </source>
</evidence>
<comment type="caution">
    <text evidence="4">The sequence shown here is derived from an EMBL/GenBank/DDBJ whole genome shotgun (WGS) entry which is preliminary data.</text>
</comment>